<name>A0A7W7SJG5_9ACTN</name>
<dbReference type="RefSeq" id="WP_184923489.1">
    <property type="nucleotide sequence ID" value="NZ_JACHJR010000001.1"/>
</dbReference>
<dbReference type="PROSITE" id="PS51257">
    <property type="entry name" value="PROKAR_LIPOPROTEIN"/>
    <property type="match status" value="1"/>
</dbReference>
<sequence>MRARAALPILLLFAAACTPAASAPAPPAPPAVAEVRSGADIKLPFDHYLLTPDQQRTVALAEQRLARSCMSRFGFDWPAPELPPVPTTPANARRYGVIDAAEVARLGYHPPADPTAVLASPSASPEMVMVYGGKGGASELRGQPVPDGGCLGEARRELGVGAAALGGPELNRIATDSFTQAQQDPRLADANAAWSACMKQSGYAYTDIWRANNDPRWSGPEPSALELATARADVACKLGTRLPTILLTIETELQTVAIHRHATALDRAGTHRAETVTRAAAVLARPPA</sequence>
<organism evidence="2 3">
    <name type="scientific">Kitasatospora gansuensis</name>
    <dbReference type="NCBI Taxonomy" id="258050"/>
    <lineage>
        <taxon>Bacteria</taxon>
        <taxon>Bacillati</taxon>
        <taxon>Actinomycetota</taxon>
        <taxon>Actinomycetes</taxon>
        <taxon>Kitasatosporales</taxon>
        <taxon>Streptomycetaceae</taxon>
        <taxon>Kitasatospora</taxon>
    </lineage>
</organism>
<evidence type="ECO:0008006" key="4">
    <source>
        <dbReference type="Google" id="ProtNLM"/>
    </source>
</evidence>
<feature type="chain" id="PRO_5038994466" description="Lipoprotein" evidence="1">
    <location>
        <begin position="21"/>
        <end position="288"/>
    </location>
</feature>
<protein>
    <recommendedName>
        <fullName evidence="4">Lipoprotein</fullName>
    </recommendedName>
</protein>
<feature type="signal peptide" evidence="1">
    <location>
        <begin position="1"/>
        <end position="20"/>
    </location>
</feature>
<keyword evidence="3" id="KW-1185">Reference proteome</keyword>
<dbReference type="AlphaFoldDB" id="A0A7W7SJG5"/>
<dbReference type="EMBL" id="JACHJR010000001">
    <property type="protein sequence ID" value="MBB4951497.1"/>
    <property type="molecule type" value="Genomic_DNA"/>
</dbReference>
<keyword evidence="1" id="KW-0732">Signal</keyword>
<evidence type="ECO:0000313" key="2">
    <source>
        <dbReference type="EMBL" id="MBB4951497.1"/>
    </source>
</evidence>
<evidence type="ECO:0000313" key="3">
    <source>
        <dbReference type="Proteomes" id="UP000573327"/>
    </source>
</evidence>
<dbReference type="Proteomes" id="UP000573327">
    <property type="component" value="Unassembled WGS sequence"/>
</dbReference>
<comment type="caution">
    <text evidence="2">The sequence shown here is derived from an EMBL/GenBank/DDBJ whole genome shotgun (WGS) entry which is preliminary data.</text>
</comment>
<reference evidence="2 3" key="1">
    <citation type="submission" date="2020-08" db="EMBL/GenBank/DDBJ databases">
        <title>Sequencing the genomes of 1000 actinobacteria strains.</title>
        <authorList>
            <person name="Klenk H.-P."/>
        </authorList>
    </citation>
    <scope>NUCLEOTIDE SEQUENCE [LARGE SCALE GENOMIC DNA]</scope>
    <source>
        <strain evidence="2 3">DSM 44786</strain>
    </source>
</reference>
<accession>A0A7W7SJG5</accession>
<proteinExistence type="predicted"/>
<evidence type="ECO:0000256" key="1">
    <source>
        <dbReference type="SAM" id="SignalP"/>
    </source>
</evidence>
<gene>
    <name evidence="2" type="ORF">F4556_007032</name>
</gene>